<protein>
    <submittedName>
        <fullName evidence="1">Acyltransferase</fullName>
    </submittedName>
</protein>
<evidence type="ECO:0000313" key="1">
    <source>
        <dbReference type="EMBL" id="MDN4495608.1"/>
    </source>
</evidence>
<gene>
    <name evidence="1" type="ORF">QYB95_18875</name>
</gene>
<dbReference type="Gene3D" id="3.30.559.10">
    <property type="entry name" value="Chloramphenicol acetyltransferase-like domain"/>
    <property type="match status" value="1"/>
</dbReference>
<dbReference type="InterPro" id="IPR010828">
    <property type="entry name" value="Atf2/Sli1-like"/>
</dbReference>
<dbReference type="GO" id="GO:0016746">
    <property type="term" value="F:acyltransferase activity"/>
    <property type="evidence" value="ECO:0007669"/>
    <property type="project" value="UniProtKB-KW"/>
</dbReference>
<dbReference type="EMBL" id="JAUHTQ010000026">
    <property type="protein sequence ID" value="MDN4495608.1"/>
    <property type="molecule type" value="Genomic_DNA"/>
</dbReference>
<sequence length="397" mass="45110">MNLKPKTKIKLDHLGQFYAAVNSENNPGTFSVSARLNEPLVPEVLQNAVNDLLQRLPFLNVCSKRGFLWHYHEVLATPPKIVNEKDFPALCSPFKKENNHLIRFIYGLRSITVEVLHTVCDGRSLAMVVSSLLARYFELLGEEINKERLVDCEEAMHIDEAEDAYARYADFRKSKLETAKDVYVPKYQQTAPRIMTQKLNLAQIKAKAKSHGLTITEYIMVHICNEFAKQRTKDNSKSRIAVNVPIDCRGFFPSKSLRNFVTHKTVIMPETMKFHEMAQDIKKQFSEINSDYIQSKISEMERLMRIGKFLPLFVKNKIIKKIGEDEGSGNSAGFSNIGLIKLPIEIQDKIETFTFALGAEPNMPYQFACVAVGDTLTLTTTITAKDTEIIDRILSVL</sequence>
<proteinExistence type="predicted"/>
<comment type="caution">
    <text evidence="1">The sequence shown here is derived from an EMBL/GenBank/DDBJ whole genome shotgun (WGS) entry which is preliminary data.</text>
</comment>
<organism evidence="1 2">
    <name type="scientific">Ureibacillus aquaedulcis</name>
    <dbReference type="NCBI Taxonomy" id="3058421"/>
    <lineage>
        <taxon>Bacteria</taxon>
        <taxon>Bacillati</taxon>
        <taxon>Bacillota</taxon>
        <taxon>Bacilli</taxon>
        <taxon>Bacillales</taxon>
        <taxon>Caryophanaceae</taxon>
        <taxon>Ureibacillus</taxon>
    </lineage>
</organism>
<evidence type="ECO:0000313" key="2">
    <source>
        <dbReference type="Proteomes" id="UP001172743"/>
    </source>
</evidence>
<keyword evidence="2" id="KW-1185">Reference proteome</keyword>
<dbReference type="InterPro" id="IPR023213">
    <property type="entry name" value="CAT-like_dom_sf"/>
</dbReference>
<dbReference type="PANTHER" id="PTHR28037:SF1">
    <property type="entry name" value="ALCOHOL O-ACETYLTRANSFERASE 1-RELATED"/>
    <property type="match status" value="1"/>
</dbReference>
<accession>A0ABT8GW18</accession>
<keyword evidence="1" id="KW-0012">Acyltransferase</keyword>
<dbReference type="RefSeq" id="WP_301139917.1">
    <property type="nucleotide sequence ID" value="NZ_JAUHTQ010000026.1"/>
</dbReference>
<dbReference type="PANTHER" id="PTHR28037">
    <property type="entry name" value="ALCOHOL O-ACETYLTRANSFERASE 1-RELATED"/>
    <property type="match status" value="1"/>
</dbReference>
<reference evidence="1" key="1">
    <citation type="submission" date="2023-07" db="EMBL/GenBank/DDBJ databases">
        <title>Ureibacillus sp. isolated from freshwater well.</title>
        <authorList>
            <person name="Kirdat K."/>
            <person name="Bhatt A."/>
            <person name="Teware R."/>
            <person name="Bhavsar Y."/>
            <person name="Yadav A."/>
        </authorList>
    </citation>
    <scope>NUCLEOTIDE SEQUENCE</scope>
    <source>
        <strain evidence="1">BA0131</strain>
    </source>
</reference>
<dbReference type="InterPro" id="IPR052058">
    <property type="entry name" value="Alcohol_O-acetyltransferase"/>
</dbReference>
<name>A0ABT8GW18_9BACL</name>
<dbReference type="Pfam" id="PF07247">
    <property type="entry name" value="AATase"/>
    <property type="match status" value="1"/>
</dbReference>
<dbReference type="Proteomes" id="UP001172743">
    <property type="component" value="Unassembled WGS sequence"/>
</dbReference>
<keyword evidence="1" id="KW-0808">Transferase</keyword>